<dbReference type="Gramene" id="Solyc03g096355.1.1">
    <property type="protein sequence ID" value="Solyc03g096355.1.1"/>
    <property type="gene ID" value="Solyc03g096355.1"/>
</dbReference>
<keyword evidence="2" id="KW-1185">Reference proteome</keyword>
<dbReference type="EnsemblPlants" id="Solyc03g096355.1.1">
    <property type="protein sequence ID" value="Solyc03g096355.1.1"/>
    <property type="gene ID" value="Solyc03g096355.1"/>
</dbReference>
<evidence type="ECO:0008006" key="3">
    <source>
        <dbReference type="Google" id="ProtNLM"/>
    </source>
</evidence>
<dbReference type="AlphaFoldDB" id="A0A3Q7GC27"/>
<dbReference type="InParanoid" id="A0A3Q7GC27"/>
<dbReference type="PANTHER" id="PTHR11439">
    <property type="entry name" value="GAG-POL-RELATED RETROTRANSPOSON"/>
    <property type="match status" value="1"/>
</dbReference>
<accession>A0A3Q7GC27</accession>
<evidence type="ECO:0000313" key="1">
    <source>
        <dbReference type="EnsemblPlants" id="Solyc03g096355.1.1"/>
    </source>
</evidence>
<dbReference type="STRING" id="4081.A0A3Q7GC27"/>
<dbReference type="Proteomes" id="UP000004994">
    <property type="component" value="Chromosome 3"/>
</dbReference>
<organism evidence="1">
    <name type="scientific">Solanum lycopersicum</name>
    <name type="common">Tomato</name>
    <name type="synonym">Lycopersicon esculentum</name>
    <dbReference type="NCBI Taxonomy" id="4081"/>
    <lineage>
        <taxon>Eukaryota</taxon>
        <taxon>Viridiplantae</taxon>
        <taxon>Streptophyta</taxon>
        <taxon>Embryophyta</taxon>
        <taxon>Tracheophyta</taxon>
        <taxon>Spermatophyta</taxon>
        <taxon>Magnoliopsida</taxon>
        <taxon>eudicotyledons</taxon>
        <taxon>Gunneridae</taxon>
        <taxon>Pentapetalae</taxon>
        <taxon>asterids</taxon>
        <taxon>lamiids</taxon>
        <taxon>Solanales</taxon>
        <taxon>Solanaceae</taxon>
        <taxon>Solanoideae</taxon>
        <taxon>Solaneae</taxon>
        <taxon>Solanum</taxon>
        <taxon>Solanum subgen. Lycopersicon</taxon>
    </lineage>
</organism>
<proteinExistence type="predicted"/>
<reference evidence="1" key="2">
    <citation type="submission" date="2019-01" db="UniProtKB">
        <authorList>
            <consortium name="EnsemblPlants"/>
        </authorList>
    </citation>
    <scope>IDENTIFICATION</scope>
    <source>
        <strain evidence="1">cv. Heinz 1706</strain>
    </source>
</reference>
<sequence>YDESSSHIKQNICFSLGPRVSEKSSAFCLSKCRTKSNCRFNNVKSQSSSLPHRVYKQLLYNWSSSGASMSGTYKTRQNIVQSLIVSAKGTLKSNAAKLWDILLTLSQKGKAPLQVLLHIKLKAHEMLGIQSMKLLVPKVVLFFLRINTNKSFSYCLIMSLSICRCSHKFPVLSMLPQDDATSGGDTHIVPPSFEVETMVHEVDHMAPIPAYEADTMNKGLGGAKQVCTPLELNYKLTSVKYDEHINNELVEDDNILADPAKYQRLIGRLLYLTMTRPDIAFSVQVLSQFMHCPKQPHMYVALRVVRYIKKAPDLRLLMPAGDTIELTAYCDSDWGAW</sequence>
<dbReference type="PANTHER" id="PTHR11439:SF444">
    <property type="entry name" value="HELICASE ATP-BINDING DOMAIN-CONTAINING PROTEIN"/>
    <property type="match status" value="1"/>
</dbReference>
<name>A0A3Q7GC27_SOLLC</name>
<reference evidence="1" key="1">
    <citation type="journal article" date="2012" name="Nature">
        <title>The tomato genome sequence provides insights into fleshy fruit evolution.</title>
        <authorList>
            <consortium name="Tomato Genome Consortium"/>
        </authorList>
    </citation>
    <scope>NUCLEOTIDE SEQUENCE [LARGE SCALE GENOMIC DNA]</scope>
    <source>
        <strain evidence="1">cv. Heinz 1706</strain>
    </source>
</reference>
<evidence type="ECO:0000313" key="2">
    <source>
        <dbReference type="Proteomes" id="UP000004994"/>
    </source>
</evidence>
<protein>
    <recommendedName>
        <fullName evidence="3">Reverse transcriptase Ty1/copia-type domain-containing protein</fullName>
    </recommendedName>
</protein>